<dbReference type="EMBL" id="JACBZP010000001">
    <property type="protein sequence ID" value="NYI67293.1"/>
    <property type="molecule type" value="Genomic_DNA"/>
</dbReference>
<sequence length="384" mass="40226">MIPANSGPAELDAELARLLGDAAALAPAAAVQYAVRGELSDVVTAGSLQTVDAAGAHIPAGDRDPVPPESLFDLASVTKVVSAMTLLTLVDDGLVDLDEPIGAYLDQFAGGDKMAVTLRHLLTHTSGLPATWSGWQGVLGTRFSPADFTAGTARRELLADLLATPLAHRPGTYWEYSCVGFITAMAAAEQAANAPWPLLVRSRVLEPLELSGITFSPDPARTAATELQPDAGRGVVRGIVHDETAWSLGGACANAGLFAAVTDVVRLGEVIRVPGEGRVGRAATRMWPEEVPATFRPADGPGQDLAHGHTLGLRIGQTEWMTDAGARARGHSGFTGTSLHVDREKGLTVAILTNRVHPLRTTADPASGIHALRRAITSAIYERT</sequence>
<accession>A0A7Z0ABS4</accession>
<keyword evidence="1" id="KW-0378">Hydrolase</keyword>
<evidence type="ECO:0000259" key="2">
    <source>
        <dbReference type="Pfam" id="PF00144"/>
    </source>
</evidence>
<comment type="caution">
    <text evidence="3">The sequence shown here is derived from an EMBL/GenBank/DDBJ whole genome shotgun (WGS) entry which is preliminary data.</text>
</comment>
<dbReference type="PANTHER" id="PTHR43283:SF11">
    <property type="entry name" value="BETA-LACTAMASE-RELATED DOMAIN-CONTAINING PROTEIN"/>
    <property type="match status" value="1"/>
</dbReference>
<gene>
    <name evidence="3" type="ORF">BJY26_001599</name>
</gene>
<dbReference type="InterPro" id="IPR012338">
    <property type="entry name" value="Beta-lactam/transpept-like"/>
</dbReference>
<dbReference type="SUPFAM" id="SSF56601">
    <property type="entry name" value="beta-lactamase/transpeptidase-like"/>
    <property type="match status" value="1"/>
</dbReference>
<proteinExistence type="predicted"/>
<evidence type="ECO:0000256" key="1">
    <source>
        <dbReference type="ARBA" id="ARBA00022801"/>
    </source>
</evidence>
<dbReference type="RefSeq" id="WP_179427155.1">
    <property type="nucleotide sequence ID" value="NZ_JACBZP010000001.1"/>
</dbReference>
<dbReference type="Pfam" id="PF00144">
    <property type="entry name" value="Beta-lactamase"/>
    <property type="match status" value="1"/>
</dbReference>
<evidence type="ECO:0000313" key="3">
    <source>
        <dbReference type="EMBL" id="NYI67293.1"/>
    </source>
</evidence>
<protein>
    <submittedName>
        <fullName evidence="3">CubicO group peptidase (Beta-lactamase class C family)</fullName>
    </submittedName>
</protein>
<dbReference type="GO" id="GO:0016787">
    <property type="term" value="F:hydrolase activity"/>
    <property type="evidence" value="ECO:0007669"/>
    <property type="project" value="UniProtKB-KW"/>
</dbReference>
<reference evidence="3 4" key="1">
    <citation type="submission" date="2020-07" db="EMBL/GenBank/DDBJ databases">
        <title>Sequencing the genomes of 1000 actinobacteria strains.</title>
        <authorList>
            <person name="Klenk H.-P."/>
        </authorList>
    </citation>
    <scope>NUCLEOTIDE SEQUENCE [LARGE SCALE GENOMIC DNA]</scope>
    <source>
        <strain evidence="3 4">DSM 26341</strain>
    </source>
</reference>
<name>A0A7Z0ABS4_9MICO</name>
<dbReference type="Gene3D" id="3.40.710.10">
    <property type="entry name" value="DD-peptidase/beta-lactamase superfamily"/>
    <property type="match status" value="1"/>
</dbReference>
<evidence type="ECO:0000313" key="4">
    <source>
        <dbReference type="Proteomes" id="UP000539111"/>
    </source>
</evidence>
<organism evidence="3 4">
    <name type="scientific">Spelaeicoccus albus</name>
    <dbReference type="NCBI Taxonomy" id="1280376"/>
    <lineage>
        <taxon>Bacteria</taxon>
        <taxon>Bacillati</taxon>
        <taxon>Actinomycetota</taxon>
        <taxon>Actinomycetes</taxon>
        <taxon>Micrococcales</taxon>
        <taxon>Brevibacteriaceae</taxon>
        <taxon>Spelaeicoccus</taxon>
    </lineage>
</organism>
<keyword evidence="4" id="KW-1185">Reference proteome</keyword>
<feature type="domain" description="Beta-lactamase-related" evidence="2">
    <location>
        <begin position="51"/>
        <end position="361"/>
    </location>
</feature>
<dbReference type="InterPro" id="IPR001466">
    <property type="entry name" value="Beta-lactam-related"/>
</dbReference>
<dbReference type="InterPro" id="IPR050789">
    <property type="entry name" value="Diverse_Enzym_Activities"/>
</dbReference>
<dbReference type="AlphaFoldDB" id="A0A7Z0ABS4"/>
<dbReference type="PANTHER" id="PTHR43283">
    <property type="entry name" value="BETA-LACTAMASE-RELATED"/>
    <property type="match status" value="1"/>
</dbReference>
<dbReference type="Proteomes" id="UP000539111">
    <property type="component" value="Unassembled WGS sequence"/>
</dbReference>